<reference evidence="3 5" key="2">
    <citation type="submission" date="2017-06" db="EMBL/GenBank/DDBJ databases">
        <title>Isolation and characterization of a thermophilic and butanogenic Thermoanaerobacterium thermosaccharolyticum M5 capable of efficient degradation of hemicellulose.</title>
        <authorList>
            <person name="Xin F."/>
            <person name="Jiang Y."/>
        </authorList>
    </citation>
    <scope>NUCLEOTIDE SEQUENCE [LARGE SCALE GENOMIC DNA]</scope>
    <source>
        <strain evidence="3 5">M5</strain>
    </source>
</reference>
<dbReference type="EMBL" id="CP016893">
    <property type="protein sequence ID" value="AST59086.1"/>
    <property type="molecule type" value="Genomic_DNA"/>
</dbReference>
<keyword evidence="1" id="KW-0812">Transmembrane</keyword>
<name>A0A231VHF2_THETR</name>
<organism evidence="3 5">
    <name type="scientific">Thermoanaerobacterium thermosaccharolyticum</name>
    <name type="common">Clostridium thermosaccharolyticum</name>
    <dbReference type="NCBI Taxonomy" id="1517"/>
    <lineage>
        <taxon>Bacteria</taxon>
        <taxon>Bacillati</taxon>
        <taxon>Bacillota</taxon>
        <taxon>Clostridia</taxon>
        <taxon>Thermoanaerobacterales</taxon>
        <taxon>Thermoanaerobacteraceae</taxon>
        <taxon>Thermoanaerobacterium</taxon>
    </lineage>
</organism>
<accession>A0A231VHF2</accession>
<keyword evidence="1" id="KW-0472">Membrane</keyword>
<dbReference type="EMBL" id="NKHD01000020">
    <property type="protein sequence ID" value="OXT07589.1"/>
    <property type="molecule type" value="Genomic_DNA"/>
</dbReference>
<dbReference type="Proteomes" id="UP000215301">
    <property type="component" value="Unassembled WGS sequence"/>
</dbReference>
<evidence type="ECO:0000313" key="5">
    <source>
        <dbReference type="Proteomes" id="UP000215301"/>
    </source>
</evidence>
<dbReference type="AlphaFoldDB" id="A0A231VHF2"/>
<gene>
    <name evidence="3" type="ORF">CE561_07110</name>
    <name evidence="2" type="ORF">Thert_03352</name>
</gene>
<evidence type="ECO:0000313" key="3">
    <source>
        <dbReference type="EMBL" id="OXT07589.1"/>
    </source>
</evidence>
<evidence type="ECO:0000313" key="2">
    <source>
        <dbReference type="EMBL" id="AST59086.1"/>
    </source>
</evidence>
<evidence type="ECO:0000313" key="4">
    <source>
        <dbReference type="Proteomes" id="UP000214975"/>
    </source>
</evidence>
<reference evidence="2 4" key="1">
    <citation type="submission" date="2016-08" db="EMBL/GenBank/DDBJ databases">
        <title>A novel genetic cassette of butanologenic Thermoanaerobacterium thermosaccharolyticum that directly convert cellulose to butanol.</title>
        <authorList>
            <person name="Li T."/>
            <person name="He J."/>
        </authorList>
    </citation>
    <scope>NUCLEOTIDE SEQUENCE [LARGE SCALE GENOMIC DNA]</scope>
    <source>
        <strain evidence="2 4">TG57</strain>
    </source>
</reference>
<sequence length="154" mass="17320">MGKRIKKSGHVYFISFDNLIAFFVMAGFLTVIITQVLMLNDNIRVFLNSTEKIEGININTYLSKDGTLKLELVNMEKAPSAYVLINGDPKYSFKNKSVDISIKQGELIEIDGTKYKQTLYIKVADSSDNVIEPQRTAVVKVNGDIEVIGRVRLK</sequence>
<proteinExistence type="predicted"/>
<dbReference type="Proteomes" id="UP000214975">
    <property type="component" value="Chromosome"/>
</dbReference>
<protein>
    <submittedName>
        <fullName evidence="3">Uncharacterized protein</fullName>
    </submittedName>
</protein>
<feature type="transmembrane region" description="Helical" evidence="1">
    <location>
        <begin position="12"/>
        <end position="38"/>
    </location>
</feature>
<evidence type="ECO:0000256" key="1">
    <source>
        <dbReference type="SAM" id="Phobius"/>
    </source>
</evidence>
<keyword evidence="1" id="KW-1133">Transmembrane helix</keyword>
<dbReference type="RefSeq" id="WP_094045078.1">
    <property type="nucleotide sequence ID" value="NZ_CP016893.1"/>
</dbReference>